<proteinExistence type="predicted"/>
<dbReference type="AlphaFoldDB" id="A0A0H5QHW7"/>
<dbReference type="EMBL" id="LN853260">
    <property type="protein sequence ID" value="CRY95472.1"/>
    <property type="molecule type" value="Genomic_DNA"/>
</dbReference>
<keyword evidence="1" id="KW-0472">Membrane</keyword>
<geneLocation type="plasmid" evidence="2">
    <name>pRGRH0633</name>
</geneLocation>
<reference evidence="2" key="2">
    <citation type="submission" date="2015-07" db="EMBL/GenBank/DDBJ databases">
        <title>Plasmids, circular viruses and viroids from rat gut.</title>
        <authorList>
            <person name="Jorgensen T.J."/>
            <person name="Hansen M.A."/>
            <person name="Xu Z."/>
            <person name="Tabak M.A."/>
            <person name="Sorensen S.J."/>
            <person name="Hansen L.H."/>
        </authorList>
    </citation>
    <scope>NUCLEOTIDE SEQUENCE</scope>
    <source>
        <plasmid evidence="2">pRGRH0633</plasmid>
    </source>
</reference>
<name>A0A0H5QHW7_9ZZZZ</name>
<dbReference type="Pfam" id="PF04837">
    <property type="entry name" value="MbeB_N"/>
    <property type="match status" value="1"/>
</dbReference>
<evidence type="ECO:0000256" key="1">
    <source>
        <dbReference type="SAM" id="Phobius"/>
    </source>
</evidence>
<sequence length="169" mass="18746">MSNLLNSAKVFSAKSNAHLGDTENMLKHAFSEHEKSVSEALSLSERTMRNAIDAHGQSLNSLLDTHQRNALRLVSKTWIGVILSLLLIFAVSWSALWYTGRLISQNVAEIQAQNVTLSKLEAKTWGIEFQDGAKGRFLVLPKGTTVDAERSWTVGEGKAKRRAVKLEQE</sequence>
<reference evidence="2" key="1">
    <citation type="submission" date="2015-06" db="EMBL/GenBank/DDBJ databases">
        <authorList>
            <person name="Joergensen T."/>
        </authorList>
    </citation>
    <scope>NUCLEOTIDE SEQUENCE</scope>
    <source>
        <plasmid evidence="2">pRGRH0633</plasmid>
    </source>
</reference>
<organism evidence="2">
    <name type="scientific">uncultured prokaryote</name>
    <dbReference type="NCBI Taxonomy" id="198431"/>
    <lineage>
        <taxon>unclassified sequences</taxon>
        <taxon>environmental samples</taxon>
    </lineage>
</organism>
<feature type="transmembrane region" description="Helical" evidence="1">
    <location>
        <begin position="78"/>
        <end position="98"/>
    </location>
</feature>
<accession>A0A0H5QHW7</accession>
<evidence type="ECO:0000313" key="2">
    <source>
        <dbReference type="EMBL" id="CRY95472.1"/>
    </source>
</evidence>
<evidence type="ECO:0008006" key="3">
    <source>
        <dbReference type="Google" id="ProtNLM"/>
    </source>
</evidence>
<protein>
    <recommendedName>
        <fullName evidence="3">Mobilization protein</fullName>
    </recommendedName>
</protein>
<keyword evidence="1" id="KW-0812">Transmembrane</keyword>
<dbReference type="InterPro" id="IPR006922">
    <property type="entry name" value="MbeB-like"/>
</dbReference>
<keyword evidence="2" id="KW-0614">Plasmid</keyword>
<keyword evidence="1" id="KW-1133">Transmembrane helix</keyword>